<evidence type="ECO:0000313" key="9">
    <source>
        <dbReference type="EMBL" id="ABJ85547.1"/>
    </source>
</evidence>
<evidence type="ECO:0000256" key="3">
    <source>
        <dbReference type="ARBA" id="ARBA00022723"/>
    </source>
</evidence>
<evidence type="ECO:0000256" key="4">
    <source>
        <dbReference type="ARBA" id="ARBA00022741"/>
    </source>
</evidence>
<accession>Q01XR8</accession>
<dbReference type="Pfam" id="PF12804">
    <property type="entry name" value="NTP_transf_3"/>
    <property type="match status" value="1"/>
</dbReference>
<keyword evidence="3" id="KW-0479">Metal-binding</keyword>
<protein>
    <submittedName>
        <fullName evidence="9">Molybdenum cofactor guanylyltransferase</fullName>
    </submittedName>
</protein>
<dbReference type="EMBL" id="CP000473">
    <property type="protein sequence ID" value="ABJ85547.1"/>
    <property type="molecule type" value="Genomic_DNA"/>
</dbReference>
<dbReference type="PANTHER" id="PTHR19136:SF81">
    <property type="entry name" value="MOLYBDENUM COFACTOR GUANYLYLTRANSFERASE"/>
    <property type="match status" value="1"/>
</dbReference>
<organism evidence="9">
    <name type="scientific">Solibacter usitatus (strain Ellin6076)</name>
    <dbReference type="NCBI Taxonomy" id="234267"/>
    <lineage>
        <taxon>Bacteria</taxon>
        <taxon>Pseudomonadati</taxon>
        <taxon>Acidobacteriota</taxon>
        <taxon>Terriglobia</taxon>
        <taxon>Bryobacterales</taxon>
        <taxon>Solibacteraceae</taxon>
        <taxon>Candidatus Solibacter</taxon>
    </lineage>
</organism>
<keyword evidence="2 9" id="KW-0808">Transferase</keyword>
<dbReference type="InterPro" id="IPR025877">
    <property type="entry name" value="MobA-like_NTP_Trfase"/>
</dbReference>
<dbReference type="HOGENOM" id="CLU_055597_2_2_0"/>
<name>Q01XR8_SOLUE</name>
<dbReference type="eggNOG" id="COG0746">
    <property type="taxonomic scope" value="Bacteria"/>
</dbReference>
<dbReference type="InterPro" id="IPR013482">
    <property type="entry name" value="Molybde_CF_guanTrfase"/>
</dbReference>
<keyword evidence="9" id="KW-0548">Nucleotidyltransferase</keyword>
<keyword evidence="6" id="KW-0342">GTP-binding</keyword>
<keyword evidence="4" id="KW-0547">Nucleotide-binding</keyword>
<dbReference type="GO" id="GO:0046872">
    <property type="term" value="F:metal ion binding"/>
    <property type="evidence" value="ECO:0007669"/>
    <property type="project" value="UniProtKB-KW"/>
</dbReference>
<dbReference type="InParanoid" id="Q01XR8"/>
<evidence type="ECO:0000256" key="5">
    <source>
        <dbReference type="ARBA" id="ARBA00022842"/>
    </source>
</evidence>
<dbReference type="STRING" id="234267.Acid_4588"/>
<sequence>MGRDKALLPFHGAPLAEAVARRVEEAAGSVTIVGHPALGGIGDRYPGEGPLGGILTALHHTSAEWNLIVACDMPQVSAGLLRRLLSIAAVSPALVILPHGPEGRPEPLCAVYSTRALPALEAAFAGGIRKVTTALAELPVERLDISEVADFQNVNTPEDWSAYAAE</sequence>
<keyword evidence="5" id="KW-0460">Magnesium</keyword>
<dbReference type="GO" id="GO:0016779">
    <property type="term" value="F:nucleotidyltransferase activity"/>
    <property type="evidence" value="ECO:0007669"/>
    <property type="project" value="UniProtKB-KW"/>
</dbReference>
<dbReference type="AlphaFoldDB" id="Q01XR8"/>
<evidence type="ECO:0000256" key="1">
    <source>
        <dbReference type="ARBA" id="ARBA00022490"/>
    </source>
</evidence>
<keyword evidence="1" id="KW-0963">Cytoplasm</keyword>
<evidence type="ECO:0000256" key="2">
    <source>
        <dbReference type="ARBA" id="ARBA00022679"/>
    </source>
</evidence>
<dbReference type="KEGG" id="sus:Acid_4588"/>
<dbReference type="PANTHER" id="PTHR19136">
    <property type="entry name" value="MOLYBDENUM COFACTOR GUANYLYLTRANSFERASE"/>
    <property type="match status" value="1"/>
</dbReference>
<dbReference type="Gene3D" id="3.90.550.10">
    <property type="entry name" value="Spore Coat Polysaccharide Biosynthesis Protein SpsA, Chain A"/>
    <property type="match status" value="1"/>
</dbReference>
<evidence type="ECO:0000259" key="8">
    <source>
        <dbReference type="Pfam" id="PF12804"/>
    </source>
</evidence>
<keyword evidence="7" id="KW-0501">Molybdenum cofactor biosynthesis</keyword>
<evidence type="ECO:0000256" key="7">
    <source>
        <dbReference type="ARBA" id="ARBA00023150"/>
    </source>
</evidence>
<reference evidence="9" key="1">
    <citation type="submission" date="2006-10" db="EMBL/GenBank/DDBJ databases">
        <title>Complete sequence of Solibacter usitatus Ellin6076.</title>
        <authorList>
            <consortium name="US DOE Joint Genome Institute"/>
            <person name="Copeland A."/>
            <person name="Lucas S."/>
            <person name="Lapidus A."/>
            <person name="Barry K."/>
            <person name="Detter J.C."/>
            <person name="Glavina del Rio T."/>
            <person name="Hammon N."/>
            <person name="Israni S."/>
            <person name="Dalin E."/>
            <person name="Tice H."/>
            <person name="Pitluck S."/>
            <person name="Thompson L.S."/>
            <person name="Brettin T."/>
            <person name="Bruce D."/>
            <person name="Han C."/>
            <person name="Tapia R."/>
            <person name="Gilna P."/>
            <person name="Schmutz J."/>
            <person name="Larimer F."/>
            <person name="Land M."/>
            <person name="Hauser L."/>
            <person name="Kyrpides N."/>
            <person name="Mikhailova N."/>
            <person name="Janssen P.H."/>
            <person name="Kuske C.R."/>
            <person name="Richardson P."/>
        </authorList>
    </citation>
    <scope>NUCLEOTIDE SEQUENCE</scope>
    <source>
        <strain evidence="9">Ellin6076</strain>
    </source>
</reference>
<dbReference type="InterPro" id="IPR029044">
    <property type="entry name" value="Nucleotide-diphossugar_trans"/>
</dbReference>
<dbReference type="GO" id="GO:0006777">
    <property type="term" value="P:Mo-molybdopterin cofactor biosynthetic process"/>
    <property type="evidence" value="ECO:0007669"/>
    <property type="project" value="UniProtKB-KW"/>
</dbReference>
<dbReference type="CDD" id="cd02503">
    <property type="entry name" value="MobA"/>
    <property type="match status" value="1"/>
</dbReference>
<gene>
    <name evidence="9" type="ordered locus">Acid_4588</name>
</gene>
<dbReference type="SUPFAM" id="SSF53448">
    <property type="entry name" value="Nucleotide-diphospho-sugar transferases"/>
    <property type="match status" value="1"/>
</dbReference>
<proteinExistence type="predicted"/>
<evidence type="ECO:0000256" key="6">
    <source>
        <dbReference type="ARBA" id="ARBA00023134"/>
    </source>
</evidence>
<feature type="domain" description="MobA-like NTP transferase" evidence="8">
    <location>
        <begin position="1"/>
        <end position="135"/>
    </location>
</feature>
<dbReference type="GO" id="GO:0005525">
    <property type="term" value="F:GTP binding"/>
    <property type="evidence" value="ECO:0007669"/>
    <property type="project" value="UniProtKB-KW"/>
</dbReference>